<dbReference type="EMBL" id="FNJI01000008">
    <property type="protein sequence ID" value="SDO98026.1"/>
    <property type="molecule type" value="Genomic_DNA"/>
</dbReference>
<dbReference type="RefSeq" id="WP_092221416.1">
    <property type="nucleotide sequence ID" value="NZ_FNJI01000008.1"/>
</dbReference>
<evidence type="ECO:0000256" key="5">
    <source>
        <dbReference type="ARBA" id="ARBA00023136"/>
    </source>
</evidence>
<dbReference type="OrthoDB" id="5418566at2"/>
<evidence type="ECO:0000256" key="2">
    <source>
        <dbReference type="ARBA" id="ARBA00022692"/>
    </source>
</evidence>
<evidence type="ECO:0000256" key="1">
    <source>
        <dbReference type="ARBA" id="ARBA00004167"/>
    </source>
</evidence>
<protein>
    <submittedName>
        <fullName evidence="9">SH3 domain protein</fullName>
    </submittedName>
</protein>
<dbReference type="Gene3D" id="2.30.30.40">
    <property type="entry name" value="SH3 Domains"/>
    <property type="match status" value="1"/>
</dbReference>
<sequence length="233" mass="26137">MKTNFVPSSPGPQKYLVTIVAAAVVVTAAALATASQVRYVKPSAEVVVRTGQGTNFKIIAMVKDGSSLSLLEEQGNYSRVRLQNGNEGWILSRFLSPTPPLTEMVTSLRKENDEIKEREAETKQQLEETDQALEQARVELQTIALEKDRIHDEYQTLLQDTSDVIELKELQQRTEKKNEELTARIATIEEENRELQKDKKLHWFLAGAGVFLVGILFGKLPGSSRRKKSSLLQ</sequence>
<dbReference type="AlphaFoldDB" id="A0A1H0NZT2"/>
<dbReference type="InterPro" id="IPR016476">
    <property type="entry name" value="SH3_dom_pro"/>
</dbReference>
<keyword evidence="4 7" id="KW-1133">Transmembrane helix</keyword>
<evidence type="ECO:0000313" key="9">
    <source>
        <dbReference type="EMBL" id="SDO98026.1"/>
    </source>
</evidence>
<keyword evidence="10" id="KW-1185">Reference proteome</keyword>
<keyword evidence="2 7" id="KW-0812">Transmembrane</keyword>
<proteinExistence type="predicted"/>
<name>A0A1H0NZT2_9BACT</name>
<evidence type="ECO:0000256" key="4">
    <source>
        <dbReference type="ARBA" id="ARBA00022989"/>
    </source>
</evidence>
<organism evidence="9 10">
    <name type="scientific">Desulforhopalus singaporensis</name>
    <dbReference type="NCBI Taxonomy" id="91360"/>
    <lineage>
        <taxon>Bacteria</taxon>
        <taxon>Pseudomonadati</taxon>
        <taxon>Thermodesulfobacteriota</taxon>
        <taxon>Desulfobulbia</taxon>
        <taxon>Desulfobulbales</taxon>
        <taxon>Desulfocapsaceae</taxon>
        <taxon>Desulforhopalus</taxon>
    </lineage>
</organism>
<dbReference type="PROSITE" id="PS51781">
    <property type="entry name" value="SH3B"/>
    <property type="match status" value="1"/>
</dbReference>
<keyword evidence="5 7" id="KW-0472">Membrane</keyword>
<feature type="transmembrane region" description="Helical" evidence="7">
    <location>
        <begin position="201"/>
        <end position="220"/>
    </location>
</feature>
<evidence type="ECO:0000313" key="10">
    <source>
        <dbReference type="Proteomes" id="UP000199073"/>
    </source>
</evidence>
<dbReference type="Proteomes" id="UP000199073">
    <property type="component" value="Unassembled WGS sequence"/>
</dbReference>
<dbReference type="SMART" id="SM00287">
    <property type="entry name" value="SH3b"/>
    <property type="match status" value="1"/>
</dbReference>
<feature type="domain" description="SH3b" evidence="8">
    <location>
        <begin position="35"/>
        <end position="99"/>
    </location>
</feature>
<evidence type="ECO:0000256" key="3">
    <source>
        <dbReference type="ARBA" id="ARBA00022729"/>
    </source>
</evidence>
<dbReference type="STRING" id="91360.SAMN05660330_01512"/>
<dbReference type="InterPro" id="IPR003646">
    <property type="entry name" value="SH3-like_bac-type"/>
</dbReference>
<reference evidence="9 10" key="1">
    <citation type="submission" date="2016-10" db="EMBL/GenBank/DDBJ databases">
        <authorList>
            <person name="de Groot N.N."/>
        </authorList>
    </citation>
    <scope>NUCLEOTIDE SEQUENCE [LARGE SCALE GENOMIC DNA]</scope>
    <source>
        <strain evidence="9 10">DSM 12130</strain>
    </source>
</reference>
<evidence type="ECO:0000259" key="8">
    <source>
        <dbReference type="PROSITE" id="PS51781"/>
    </source>
</evidence>
<keyword evidence="6" id="KW-0175">Coiled coil</keyword>
<evidence type="ECO:0000256" key="6">
    <source>
        <dbReference type="SAM" id="Coils"/>
    </source>
</evidence>
<dbReference type="NCBIfam" id="TIGR04211">
    <property type="entry name" value="SH3_and_anchor"/>
    <property type="match status" value="1"/>
</dbReference>
<comment type="subcellular location">
    <subcellularLocation>
        <location evidence="1">Membrane</location>
        <topology evidence="1">Single-pass membrane protein</topology>
    </subcellularLocation>
</comment>
<feature type="coiled-coil region" evidence="6">
    <location>
        <begin position="105"/>
        <end position="198"/>
    </location>
</feature>
<gene>
    <name evidence="9" type="ORF">SAMN05660330_01512</name>
</gene>
<keyword evidence="3" id="KW-0732">Signal</keyword>
<dbReference type="GO" id="GO:0016020">
    <property type="term" value="C:membrane"/>
    <property type="evidence" value="ECO:0007669"/>
    <property type="project" value="UniProtKB-SubCell"/>
</dbReference>
<dbReference type="Pfam" id="PF08239">
    <property type="entry name" value="SH3_3"/>
    <property type="match status" value="1"/>
</dbReference>
<evidence type="ECO:0000256" key="7">
    <source>
        <dbReference type="SAM" id="Phobius"/>
    </source>
</evidence>
<accession>A0A1H0NZT2</accession>